<dbReference type="Gene3D" id="3.30.70.330">
    <property type="match status" value="3"/>
</dbReference>
<dbReference type="FunFam" id="3.30.70.330:FF:000405">
    <property type="entry name" value="polyadenylate-binding protein RBP45"/>
    <property type="match status" value="1"/>
</dbReference>
<proteinExistence type="predicted"/>
<comment type="caution">
    <text evidence="6">The sequence shown here is derived from an EMBL/GenBank/DDBJ whole genome shotgun (WGS) entry which is preliminary data.</text>
</comment>
<dbReference type="InterPro" id="IPR050825">
    <property type="entry name" value="RBM42_RBP45_47-like"/>
</dbReference>
<evidence type="ECO:0000259" key="5">
    <source>
        <dbReference type="PROSITE" id="PS50102"/>
    </source>
</evidence>
<feature type="compositionally biased region" description="Polar residues" evidence="4">
    <location>
        <begin position="292"/>
        <end position="307"/>
    </location>
</feature>
<dbReference type="AlphaFoldDB" id="A0A8H7ENR0"/>
<dbReference type="SMART" id="SM00360">
    <property type="entry name" value="RRM"/>
    <property type="match status" value="3"/>
</dbReference>
<evidence type="ECO:0000256" key="4">
    <source>
        <dbReference type="SAM" id="MobiDB-lite"/>
    </source>
</evidence>
<dbReference type="FunFam" id="3.30.70.330:FF:000159">
    <property type="entry name" value="tRNA selenocysteine 1-associated protein 1"/>
    <property type="match status" value="1"/>
</dbReference>
<sequence>MLSPTYHNYDCKSTLWMGDLEAWMDEPYIRNLWYNLGEQVIVKLIRDKKTGISCGYAFVGFTSELAAQRALATIHGTRIPNTQKTFRLNWASGGGINDRKEDRAPEYSLFVGDLSAQVDETYLLSIFRRRYPSCHSAKIMTDPSSGASRGFGFVRFHDPVEQQEALVEMDGSYCGNRPLRVSLATPKTNCARYYQLALQAPALLQPSDINNTTVFVGGLSTPISEDELRRYFAPFGRIIYVKIPPGKGCGFVQYISRQAAEMAIEQMNGFQIGSSRIRLSWGRSQHDKRHSMSPSTEGTTSLWRPSPTSMTSNHSSFWKSSPQNVISSSDFKTFPFSTTTTHVWNDSIRSSYPPPPSISQTSAFPSQTYDYDWRMNDIYV</sequence>
<evidence type="ECO:0000256" key="3">
    <source>
        <dbReference type="PROSITE-ProRule" id="PRU00176"/>
    </source>
</evidence>
<feature type="domain" description="RRM" evidence="5">
    <location>
        <begin position="107"/>
        <end position="186"/>
    </location>
</feature>
<dbReference type="CDD" id="cd12344">
    <property type="entry name" value="RRM1_SECp43_like"/>
    <property type="match status" value="1"/>
</dbReference>
<dbReference type="InterPro" id="IPR012677">
    <property type="entry name" value="Nucleotide-bd_a/b_plait_sf"/>
</dbReference>
<dbReference type="Proteomes" id="UP000605846">
    <property type="component" value="Unassembled WGS sequence"/>
</dbReference>
<dbReference type="GO" id="GO:0005829">
    <property type="term" value="C:cytosol"/>
    <property type="evidence" value="ECO:0007669"/>
    <property type="project" value="TreeGrafter"/>
</dbReference>
<evidence type="ECO:0000256" key="2">
    <source>
        <dbReference type="ARBA" id="ARBA00022884"/>
    </source>
</evidence>
<dbReference type="PANTHER" id="PTHR47640">
    <property type="entry name" value="TRNA SELENOCYSTEINE 1-ASSOCIATED PROTEIN 1-RELATED-RELATED"/>
    <property type="match status" value="1"/>
</dbReference>
<dbReference type="CDD" id="cd12346">
    <property type="entry name" value="RRM3_NGR1_NAM8_like"/>
    <property type="match status" value="1"/>
</dbReference>
<protein>
    <recommendedName>
        <fullName evidence="5">RRM domain-containing protein</fullName>
    </recommendedName>
</protein>
<evidence type="ECO:0000313" key="7">
    <source>
        <dbReference type="Proteomes" id="UP000605846"/>
    </source>
</evidence>
<evidence type="ECO:0000313" key="6">
    <source>
        <dbReference type="EMBL" id="KAF7724282.1"/>
    </source>
</evidence>
<dbReference type="GO" id="GO:0003729">
    <property type="term" value="F:mRNA binding"/>
    <property type="evidence" value="ECO:0007669"/>
    <property type="project" value="InterPro"/>
</dbReference>
<dbReference type="Pfam" id="PF00076">
    <property type="entry name" value="RRM_1"/>
    <property type="match status" value="3"/>
</dbReference>
<dbReference type="InterPro" id="IPR000504">
    <property type="entry name" value="RRM_dom"/>
</dbReference>
<feature type="region of interest" description="Disordered" evidence="4">
    <location>
        <begin position="283"/>
        <end position="307"/>
    </location>
</feature>
<dbReference type="PANTHER" id="PTHR47640:SF10">
    <property type="entry name" value="TRNA SELENOCYSTEINE 1-ASSOCIATED PROTEIN 1-RELATED"/>
    <property type="match status" value="1"/>
</dbReference>
<feature type="domain" description="RRM" evidence="5">
    <location>
        <begin position="13"/>
        <end position="93"/>
    </location>
</feature>
<organism evidence="6 7">
    <name type="scientific">Apophysomyces ossiformis</name>
    <dbReference type="NCBI Taxonomy" id="679940"/>
    <lineage>
        <taxon>Eukaryota</taxon>
        <taxon>Fungi</taxon>
        <taxon>Fungi incertae sedis</taxon>
        <taxon>Mucoromycota</taxon>
        <taxon>Mucoromycotina</taxon>
        <taxon>Mucoromycetes</taxon>
        <taxon>Mucorales</taxon>
        <taxon>Mucorineae</taxon>
        <taxon>Mucoraceae</taxon>
        <taxon>Apophysomyces</taxon>
    </lineage>
</organism>
<gene>
    <name evidence="6" type="ORF">EC973_001183</name>
</gene>
<dbReference type="PROSITE" id="PS50102">
    <property type="entry name" value="RRM"/>
    <property type="match status" value="3"/>
</dbReference>
<accession>A0A8H7ENR0</accession>
<dbReference type="OrthoDB" id="446113at2759"/>
<name>A0A8H7ENR0_9FUNG</name>
<reference evidence="6" key="1">
    <citation type="submission" date="2020-01" db="EMBL/GenBank/DDBJ databases">
        <title>Genome Sequencing of Three Apophysomyces-Like Fungal Strains Confirms a Novel Fungal Genus in the Mucoromycota with divergent Burkholderia-like Endosymbiotic Bacteria.</title>
        <authorList>
            <person name="Stajich J.E."/>
            <person name="Macias A.M."/>
            <person name="Carter-House D."/>
            <person name="Lovett B."/>
            <person name="Kasson L.R."/>
            <person name="Berry K."/>
            <person name="Grigoriev I."/>
            <person name="Chang Y."/>
            <person name="Spatafora J."/>
            <person name="Kasson M.T."/>
        </authorList>
    </citation>
    <scope>NUCLEOTIDE SEQUENCE</scope>
    <source>
        <strain evidence="6">NRRL A-21654</strain>
    </source>
</reference>
<dbReference type="InterPro" id="IPR035979">
    <property type="entry name" value="RBD_domain_sf"/>
</dbReference>
<dbReference type="SUPFAM" id="SSF54928">
    <property type="entry name" value="RNA-binding domain, RBD"/>
    <property type="match status" value="2"/>
</dbReference>
<keyword evidence="7" id="KW-1185">Reference proteome</keyword>
<dbReference type="EMBL" id="JABAYA010000124">
    <property type="protein sequence ID" value="KAF7724282.1"/>
    <property type="molecule type" value="Genomic_DNA"/>
</dbReference>
<keyword evidence="2 3" id="KW-0694">RNA-binding</keyword>
<dbReference type="GO" id="GO:0006376">
    <property type="term" value="P:mRNA splice site recognition"/>
    <property type="evidence" value="ECO:0007669"/>
    <property type="project" value="TreeGrafter"/>
</dbReference>
<evidence type="ECO:0000256" key="1">
    <source>
        <dbReference type="ARBA" id="ARBA00022737"/>
    </source>
</evidence>
<keyword evidence="1" id="KW-0677">Repeat</keyword>
<feature type="domain" description="RRM" evidence="5">
    <location>
        <begin position="212"/>
        <end position="284"/>
    </location>
</feature>